<dbReference type="Gene3D" id="3.40.50.300">
    <property type="entry name" value="P-loop containing nucleotide triphosphate hydrolases"/>
    <property type="match status" value="1"/>
</dbReference>
<evidence type="ECO:0000313" key="2">
    <source>
        <dbReference type="Proteomes" id="UP000176253"/>
    </source>
</evidence>
<dbReference type="SUPFAM" id="SSF52540">
    <property type="entry name" value="P-loop containing nucleoside triphosphate hydrolases"/>
    <property type="match status" value="1"/>
</dbReference>
<comment type="caution">
    <text evidence="1">The sequence shown here is derived from an EMBL/GenBank/DDBJ whole genome shotgun (WGS) entry which is preliminary data.</text>
</comment>
<proteinExistence type="predicted"/>
<dbReference type="GO" id="GO:0006261">
    <property type="term" value="P:DNA-templated DNA replication"/>
    <property type="evidence" value="ECO:0007669"/>
    <property type="project" value="TreeGrafter"/>
</dbReference>
<dbReference type="EMBL" id="MFJM01000072">
    <property type="protein sequence ID" value="OGG15803.1"/>
    <property type="molecule type" value="Genomic_DNA"/>
</dbReference>
<dbReference type="PANTHER" id="PTHR11669">
    <property type="entry name" value="REPLICATION FACTOR C / DNA POLYMERASE III GAMMA-TAU SUBUNIT"/>
    <property type="match status" value="1"/>
</dbReference>
<dbReference type="Proteomes" id="UP000176253">
    <property type="component" value="Unassembled WGS sequence"/>
</dbReference>
<protein>
    <recommendedName>
        <fullName evidence="3">DNA polymerase III subunit delta</fullName>
    </recommendedName>
</protein>
<evidence type="ECO:0008006" key="3">
    <source>
        <dbReference type="Google" id="ProtNLM"/>
    </source>
</evidence>
<accession>A0A1F5ZTV0</accession>
<dbReference type="AlphaFoldDB" id="A0A1F5ZTV0"/>
<dbReference type="InterPro" id="IPR027417">
    <property type="entry name" value="P-loop_NTPase"/>
</dbReference>
<gene>
    <name evidence="1" type="ORF">A3D78_04865</name>
</gene>
<dbReference type="InterPro" id="IPR050238">
    <property type="entry name" value="DNA_Rep/Repair_Clamp_Loader"/>
</dbReference>
<dbReference type="PANTHER" id="PTHR11669:SF8">
    <property type="entry name" value="DNA POLYMERASE III SUBUNIT DELTA"/>
    <property type="match status" value="1"/>
</dbReference>
<dbReference type="STRING" id="1798383.A3D78_04865"/>
<dbReference type="Pfam" id="PF13177">
    <property type="entry name" value="DNA_pol3_delta2"/>
    <property type="match status" value="1"/>
</dbReference>
<reference evidence="1 2" key="1">
    <citation type="journal article" date="2016" name="Nat. Commun.">
        <title>Thousands of microbial genomes shed light on interconnected biogeochemical processes in an aquifer system.</title>
        <authorList>
            <person name="Anantharaman K."/>
            <person name="Brown C.T."/>
            <person name="Hug L.A."/>
            <person name="Sharon I."/>
            <person name="Castelle C.J."/>
            <person name="Probst A.J."/>
            <person name="Thomas B.C."/>
            <person name="Singh A."/>
            <person name="Wilkins M.J."/>
            <person name="Karaoz U."/>
            <person name="Brodie E.L."/>
            <person name="Williams K.H."/>
            <person name="Hubbard S.S."/>
            <person name="Banfield J.F."/>
        </authorList>
    </citation>
    <scope>NUCLEOTIDE SEQUENCE [LARGE SCALE GENOMIC DNA]</scope>
</reference>
<organism evidence="1 2">
    <name type="scientific">Candidatus Gottesmanbacteria bacterium RIFCSPHIGHO2_02_FULL_39_14</name>
    <dbReference type="NCBI Taxonomy" id="1798383"/>
    <lineage>
        <taxon>Bacteria</taxon>
        <taxon>Candidatus Gottesmaniibacteriota</taxon>
    </lineage>
</organism>
<name>A0A1F5ZTV0_9BACT</name>
<evidence type="ECO:0000313" key="1">
    <source>
        <dbReference type="EMBL" id="OGG15803.1"/>
    </source>
</evidence>
<sequence>MQTFLLLSENKNFIEKELSRFKDKLHVSPFDIIETFAEISLGIDVVRQLLKNSQLTPFKGSHRLIIIRDINKATREAQNALLKFLEESLPSTVIILLSDNLQNILPTVVSRCQIIKEKTNHKKNNIKNKDFKSIFLKLLAANIKQRLSYVQKEILQRQDAYIFVKNLTDLLDSELTTSTHPLLDPLETARLLKKVSSASRFLDNNVNYKLVLDILLLGLPKV</sequence>